<keyword evidence="4 10" id="KW-0812">Transmembrane</keyword>
<evidence type="ECO:0000313" key="13">
    <source>
        <dbReference type="Proteomes" id="UP000683360"/>
    </source>
</evidence>
<feature type="transmembrane region" description="Helical" evidence="10">
    <location>
        <begin position="107"/>
        <end position="129"/>
    </location>
</feature>
<reference evidence="12" key="1">
    <citation type="submission" date="2021-03" db="EMBL/GenBank/DDBJ databases">
        <authorList>
            <person name="Bekaert M."/>
        </authorList>
    </citation>
    <scope>NUCLEOTIDE SEQUENCE</scope>
</reference>
<evidence type="ECO:0000256" key="9">
    <source>
        <dbReference type="SAM" id="MobiDB-lite"/>
    </source>
</evidence>
<keyword evidence="5 10" id="KW-1133">Transmembrane helix</keyword>
<keyword evidence="13" id="KW-1185">Reference proteome</keyword>
<feature type="transmembrane region" description="Helical" evidence="10">
    <location>
        <begin position="78"/>
        <end position="101"/>
    </location>
</feature>
<evidence type="ECO:0000256" key="2">
    <source>
        <dbReference type="ARBA" id="ARBA00004141"/>
    </source>
</evidence>
<feature type="transmembrane region" description="Helical" evidence="10">
    <location>
        <begin position="150"/>
        <end position="170"/>
    </location>
</feature>
<dbReference type="PANTHER" id="PTHR31158">
    <property type="entry name" value="DUAL OXIDASE 2"/>
    <property type="match status" value="1"/>
</dbReference>
<feature type="region of interest" description="Disordered" evidence="9">
    <location>
        <begin position="194"/>
        <end position="241"/>
    </location>
</feature>
<dbReference type="InterPro" id="IPR018469">
    <property type="entry name" value="Dual_oxidase_maturation_fac"/>
</dbReference>
<evidence type="ECO:0000256" key="10">
    <source>
        <dbReference type="SAM" id="Phobius"/>
    </source>
</evidence>
<feature type="domain" description="Chromo" evidence="11">
    <location>
        <begin position="287"/>
        <end position="330"/>
    </location>
</feature>
<dbReference type="Proteomes" id="UP000683360">
    <property type="component" value="Unassembled WGS sequence"/>
</dbReference>
<comment type="subcellular location">
    <subcellularLocation>
        <location evidence="2">Membrane</location>
        <topology evidence="2">Multi-pass membrane protein</topology>
    </subcellularLocation>
    <subcellularLocation>
        <location evidence="1">Nucleus</location>
    </subcellularLocation>
</comment>
<evidence type="ECO:0000256" key="8">
    <source>
        <dbReference type="ARBA" id="ARBA00023242"/>
    </source>
</evidence>
<dbReference type="InterPro" id="IPR023779">
    <property type="entry name" value="Chromodomain_CS"/>
</dbReference>
<keyword evidence="8" id="KW-0539">Nucleus</keyword>
<gene>
    <name evidence="12" type="ORF">MEDL_28068</name>
</gene>
<dbReference type="OrthoDB" id="10042652at2759"/>
<dbReference type="InterPro" id="IPR000953">
    <property type="entry name" value="Chromo/chromo_shadow_dom"/>
</dbReference>
<evidence type="ECO:0000256" key="7">
    <source>
        <dbReference type="ARBA" id="ARBA00023180"/>
    </source>
</evidence>
<dbReference type="PROSITE" id="PS50013">
    <property type="entry name" value="CHROMO_2"/>
    <property type="match status" value="1"/>
</dbReference>
<dbReference type="GO" id="GO:0015031">
    <property type="term" value="P:protein transport"/>
    <property type="evidence" value="ECO:0007669"/>
    <property type="project" value="InterPro"/>
</dbReference>
<dbReference type="GO" id="GO:0005789">
    <property type="term" value="C:endoplasmic reticulum membrane"/>
    <property type="evidence" value="ECO:0007669"/>
    <property type="project" value="InterPro"/>
</dbReference>
<feature type="region of interest" description="Disordered" evidence="9">
    <location>
        <begin position="262"/>
        <end position="292"/>
    </location>
</feature>
<dbReference type="GO" id="GO:0005634">
    <property type="term" value="C:nucleus"/>
    <property type="evidence" value="ECO:0007669"/>
    <property type="project" value="UniProtKB-SubCell"/>
</dbReference>
<keyword evidence="7" id="KW-0325">Glycoprotein</keyword>
<evidence type="ECO:0000256" key="3">
    <source>
        <dbReference type="ARBA" id="ARBA00009816"/>
    </source>
</evidence>
<dbReference type="Pfam" id="PF10204">
    <property type="entry name" value="DuoxA"/>
    <property type="match status" value="1"/>
</dbReference>
<proteinExistence type="inferred from homology"/>
<comment type="similarity">
    <text evidence="3">Belongs to the DUOXA family.</text>
</comment>
<evidence type="ECO:0000313" key="12">
    <source>
        <dbReference type="EMBL" id="CAG2214312.1"/>
    </source>
</evidence>
<dbReference type="InterPro" id="IPR016197">
    <property type="entry name" value="Chromo-like_dom_sf"/>
</dbReference>
<accession>A0A8S3RZU2</accession>
<name>A0A8S3RZU2_MYTED</name>
<sequence length="455" mass="52739">MKGEPEIQLNETINYNEHFDWRWEQGRFGFGIFAGRFNREYREAQFRGLPLPILWIAEYFTFDGEGMRLGRHYRQAGWYSHIMMWLALPLWFLTIILFFVLLKYGAYFLMLTGGVMVIANILWSTIRNFNELEIPLASDHVLKFKYGGAYYVNLITGVLCVLLGAIIWLMDLRFPSVIASFFGVDVLQDEFDDATVEEDTSTPKSVKDEPDQNGMEMRGMSSKGKSQAATADDEEEESDDEIYEAPTFAQQPAMMTSIKKQRFTKRVGLQAPRRRPPPPIPGEDPDEDYENVSRPDQDELFLVKWCGYPDTETTWEPTCHIDQRSLSEYIPSNINPHRLNSAAKTFEDIIQNRLKPGNRCHSVSSRFDLDVYRYCFQTDETVLLNLADDFSRLPLTESWNYRINSNGQGLTIDFPIRLSPRLHFRKIFVRTEDGSVFTKMLPIETVKIIIPTRVC</sequence>
<dbReference type="EMBL" id="CAJPWZ010001405">
    <property type="protein sequence ID" value="CAG2214312.1"/>
    <property type="molecule type" value="Genomic_DNA"/>
</dbReference>
<evidence type="ECO:0000256" key="1">
    <source>
        <dbReference type="ARBA" id="ARBA00004123"/>
    </source>
</evidence>
<dbReference type="PANTHER" id="PTHR31158:SF1">
    <property type="entry name" value="DOXA1 FACTOR-RELATED"/>
    <property type="match status" value="1"/>
</dbReference>
<evidence type="ECO:0000256" key="4">
    <source>
        <dbReference type="ARBA" id="ARBA00022692"/>
    </source>
</evidence>
<dbReference type="Pfam" id="PF00385">
    <property type="entry name" value="Chromo"/>
    <property type="match status" value="1"/>
</dbReference>
<organism evidence="12 13">
    <name type="scientific">Mytilus edulis</name>
    <name type="common">Blue mussel</name>
    <dbReference type="NCBI Taxonomy" id="6550"/>
    <lineage>
        <taxon>Eukaryota</taxon>
        <taxon>Metazoa</taxon>
        <taxon>Spiralia</taxon>
        <taxon>Lophotrochozoa</taxon>
        <taxon>Mollusca</taxon>
        <taxon>Bivalvia</taxon>
        <taxon>Autobranchia</taxon>
        <taxon>Pteriomorphia</taxon>
        <taxon>Mytilida</taxon>
        <taxon>Mytiloidea</taxon>
        <taxon>Mytilidae</taxon>
        <taxon>Mytilinae</taxon>
        <taxon>Mytilus</taxon>
    </lineage>
</organism>
<dbReference type="SUPFAM" id="SSF54160">
    <property type="entry name" value="Chromo domain-like"/>
    <property type="match status" value="1"/>
</dbReference>
<dbReference type="PROSITE" id="PS00598">
    <property type="entry name" value="CHROMO_1"/>
    <property type="match status" value="1"/>
</dbReference>
<evidence type="ECO:0000256" key="6">
    <source>
        <dbReference type="ARBA" id="ARBA00023136"/>
    </source>
</evidence>
<dbReference type="AlphaFoldDB" id="A0A8S3RZU2"/>
<feature type="compositionally biased region" description="Acidic residues" evidence="9">
    <location>
        <begin position="231"/>
        <end position="241"/>
    </location>
</feature>
<dbReference type="InterPro" id="IPR023780">
    <property type="entry name" value="Chromo_domain"/>
</dbReference>
<protein>
    <recommendedName>
        <fullName evidence="11">Chromo domain-containing protein</fullName>
    </recommendedName>
</protein>
<evidence type="ECO:0000259" key="11">
    <source>
        <dbReference type="PROSITE" id="PS50013"/>
    </source>
</evidence>
<evidence type="ECO:0000256" key="5">
    <source>
        <dbReference type="ARBA" id="ARBA00022989"/>
    </source>
</evidence>
<keyword evidence="6 10" id="KW-0472">Membrane</keyword>
<dbReference type="Gene3D" id="2.40.50.40">
    <property type="match status" value="1"/>
</dbReference>
<comment type="caution">
    <text evidence="12">The sequence shown here is derived from an EMBL/GenBank/DDBJ whole genome shotgun (WGS) entry which is preliminary data.</text>
</comment>